<dbReference type="AlphaFoldDB" id="A0A166YWQ6"/>
<evidence type="ECO:0000313" key="2">
    <source>
        <dbReference type="Proteomes" id="UP000076552"/>
    </source>
</evidence>
<name>A0A166YWQ6_9PEZI</name>
<reference evidence="1 2" key="1">
    <citation type="submission" date="2015-06" db="EMBL/GenBank/DDBJ databases">
        <title>Survival trade-offs in plant roots during colonization by closely related pathogenic and mutualistic fungi.</title>
        <authorList>
            <person name="Hacquard S."/>
            <person name="Kracher B."/>
            <person name="Hiruma K."/>
            <person name="Weinman A."/>
            <person name="Muench P."/>
            <person name="Garrido Oter R."/>
            <person name="Ver Loren van Themaat E."/>
            <person name="Dallerey J.-F."/>
            <person name="Damm U."/>
            <person name="Henrissat B."/>
            <person name="Lespinet O."/>
            <person name="Thon M."/>
            <person name="Kemen E."/>
            <person name="McHardy A.C."/>
            <person name="Schulze-Lefert P."/>
            <person name="O'Connell R.J."/>
        </authorList>
    </citation>
    <scope>NUCLEOTIDE SEQUENCE [LARGE SCALE GENOMIC DNA]</scope>
    <source>
        <strain evidence="1 2">0861</strain>
    </source>
</reference>
<sequence length="125" mass="14041">MCTYIYTLHKDCMHKQYQNTFKCVSARGSVLIRSSRGLTLDHTLHLPDALPREIPDPMCDERIKMATRPVSGRCRACVRREKELQALERGSQQAREGTDTAAGVRTSILGLEQLVAATKPLDLDE</sequence>
<accession>A0A166YWQ6</accession>
<keyword evidence="2" id="KW-1185">Reference proteome</keyword>
<proteinExistence type="predicted"/>
<comment type="caution">
    <text evidence="1">The sequence shown here is derived from an EMBL/GenBank/DDBJ whole genome shotgun (WGS) entry which is preliminary data.</text>
</comment>
<dbReference type="EMBL" id="LFIV01000003">
    <property type="protein sequence ID" value="KZL78141.1"/>
    <property type="molecule type" value="Genomic_DNA"/>
</dbReference>
<gene>
    <name evidence="1" type="ORF">CT0861_07858</name>
</gene>
<protein>
    <submittedName>
        <fullName evidence="1">Uncharacterized protein</fullName>
    </submittedName>
</protein>
<evidence type="ECO:0000313" key="1">
    <source>
        <dbReference type="EMBL" id="KZL78141.1"/>
    </source>
</evidence>
<dbReference type="Proteomes" id="UP000076552">
    <property type="component" value="Unassembled WGS sequence"/>
</dbReference>
<organism evidence="1 2">
    <name type="scientific">Colletotrichum tofieldiae</name>
    <dbReference type="NCBI Taxonomy" id="708197"/>
    <lineage>
        <taxon>Eukaryota</taxon>
        <taxon>Fungi</taxon>
        <taxon>Dikarya</taxon>
        <taxon>Ascomycota</taxon>
        <taxon>Pezizomycotina</taxon>
        <taxon>Sordariomycetes</taxon>
        <taxon>Hypocreomycetidae</taxon>
        <taxon>Glomerellales</taxon>
        <taxon>Glomerellaceae</taxon>
        <taxon>Colletotrichum</taxon>
        <taxon>Colletotrichum spaethianum species complex</taxon>
    </lineage>
</organism>